<feature type="transmembrane region" description="Helical" evidence="1">
    <location>
        <begin position="12"/>
        <end position="30"/>
    </location>
</feature>
<gene>
    <name evidence="2" type="ORF">F7231_18760</name>
</gene>
<dbReference type="EMBL" id="WAEL01000007">
    <property type="protein sequence ID" value="NID12222.1"/>
    <property type="molecule type" value="Genomic_DNA"/>
</dbReference>
<keyword evidence="1" id="KW-0812">Transmembrane</keyword>
<dbReference type="Proteomes" id="UP000606008">
    <property type="component" value="Unassembled WGS sequence"/>
</dbReference>
<protein>
    <submittedName>
        <fullName evidence="2">Uncharacterized protein</fullName>
    </submittedName>
</protein>
<reference evidence="3" key="1">
    <citation type="submission" date="2019-09" db="EMBL/GenBank/DDBJ databases">
        <authorList>
            <person name="Jung D.-H."/>
        </authorList>
    </citation>
    <scope>NUCLEOTIDE SEQUENCE [LARGE SCALE GENOMIC DNA]</scope>
    <source>
        <strain evidence="3">JA-25</strain>
    </source>
</reference>
<sequence length="63" mass="6885">MTVFVVVVIRRIILTFFRLTGCFGFGFITLELAAGFALLAGLGALPAIELIAVLMSNRPQKMR</sequence>
<accession>A0ABX0QJG9</accession>
<organism evidence="2 3">
    <name type="scientific">Fibrivirga algicola</name>
    <dbReference type="NCBI Taxonomy" id="2950420"/>
    <lineage>
        <taxon>Bacteria</taxon>
        <taxon>Pseudomonadati</taxon>
        <taxon>Bacteroidota</taxon>
        <taxon>Cytophagia</taxon>
        <taxon>Cytophagales</taxon>
        <taxon>Spirosomataceae</taxon>
        <taxon>Fibrivirga</taxon>
    </lineage>
</organism>
<proteinExistence type="predicted"/>
<evidence type="ECO:0000313" key="2">
    <source>
        <dbReference type="EMBL" id="NID12222.1"/>
    </source>
</evidence>
<evidence type="ECO:0000313" key="3">
    <source>
        <dbReference type="Proteomes" id="UP000606008"/>
    </source>
</evidence>
<feature type="transmembrane region" description="Helical" evidence="1">
    <location>
        <begin position="36"/>
        <end position="55"/>
    </location>
</feature>
<keyword evidence="3" id="KW-1185">Reference proteome</keyword>
<keyword evidence="1" id="KW-0472">Membrane</keyword>
<reference evidence="3" key="2">
    <citation type="submission" date="2023-07" db="EMBL/GenBank/DDBJ databases">
        <authorList>
            <person name="Jung D.-H."/>
        </authorList>
    </citation>
    <scope>NUCLEOTIDE SEQUENCE [LARGE SCALE GENOMIC DNA]</scope>
    <source>
        <strain evidence="3">JA-25</strain>
    </source>
</reference>
<name>A0ABX0QJG9_9BACT</name>
<keyword evidence="1" id="KW-1133">Transmembrane helix</keyword>
<comment type="caution">
    <text evidence="2">The sequence shown here is derived from an EMBL/GenBank/DDBJ whole genome shotgun (WGS) entry which is preliminary data.</text>
</comment>
<dbReference type="RefSeq" id="WP_166693061.1">
    <property type="nucleotide sequence ID" value="NZ_WAEL01000007.1"/>
</dbReference>
<evidence type="ECO:0000256" key="1">
    <source>
        <dbReference type="SAM" id="Phobius"/>
    </source>
</evidence>